<accession>A0LW34</accession>
<dbReference type="PANTHER" id="PTHR32089">
    <property type="entry name" value="METHYL-ACCEPTING CHEMOTAXIS PROTEIN MCPB"/>
    <property type="match status" value="1"/>
</dbReference>
<dbReference type="Proteomes" id="UP000008221">
    <property type="component" value="Chromosome"/>
</dbReference>
<dbReference type="Pfam" id="PF00015">
    <property type="entry name" value="MCPsignal"/>
    <property type="match status" value="1"/>
</dbReference>
<evidence type="ECO:0000256" key="3">
    <source>
        <dbReference type="PROSITE-ProRule" id="PRU00284"/>
    </source>
</evidence>
<evidence type="ECO:0000313" key="7">
    <source>
        <dbReference type="EMBL" id="ABK53644.1"/>
    </source>
</evidence>
<dbReference type="SUPFAM" id="SSF58104">
    <property type="entry name" value="Methyl-accepting chemotaxis protein (MCP) signaling domain"/>
    <property type="match status" value="1"/>
</dbReference>
<dbReference type="PROSITE" id="PS50111">
    <property type="entry name" value="CHEMOTAXIS_TRANSDUC_2"/>
    <property type="match status" value="1"/>
</dbReference>
<gene>
    <name evidence="7" type="ordered locus">Acel_1872</name>
</gene>
<feature type="coiled-coil region" evidence="4">
    <location>
        <begin position="173"/>
        <end position="237"/>
    </location>
</feature>
<feature type="transmembrane region" description="Helical" evidence="5">
    <location>
        <begin position="12"/>
        <end position="30"/>
    </location>
</feature>
<dbReference type="STRING" id="351607.Acel_1872"/>
<dbReference type="HOGENOM" id="CLU_490611_0_0_11"/>
<sequence>MDVVKRLQQVSAICTGLMLALGIAGVLAVGSHPTPGVDIRPAVVAGWLGVAVLGATLVTVACLARVDHPALGPTGAVADLGRLVYLAGITGALVAAAGFATPLWILYIPVLLTTAVSDAPWKSFGYAFLAAVLALTATAATHHLDRSTALTTLLAIPAIPAVVWFASTLAHSVTNLRQRLDEERRRMHDELERTRAELLDEARAERENLQDEIRRERAELKAKVERLSEALAAAARGDLSAYQQIDLGPPTGEDDEALAVLQAAFANTLGSLRHLVEQIRASGESISAAAGQLLATAEEHAASATQQSSAVAETTSTIEELAATAAQIAETAEAVARYAAETLRYAEEGREAVAASVAAMDTIANRVDSIASRALSLGEKSQEIGRILEVIDDLADQTNLLALNAAIEAARAGEHGRGFAVVASEVRKLAERSQESAAKIQGIVSEIQAETNATILATEEGAKEVHAGTELARGVVEALERISGMVDETTTAAKEISIATQQQRSASDQVVTAMMQVSDVSRQYVVGSKQAAASAAQLNVLAAELRASIAQFRIS</sequence>
<feature type="domain" description="Methyl-accepting transducer" evidence="6">
    <location>
        <begin position="282"/>
        <end position="518"/>
    </location>
</feature>
<keyword evidence="4" id="KW-0175">Coiled coil</keyword>
<evidence type="ECO:0000259" key="6">
    <source>
        <dbReference type="PROSITE" id="PS50111"/>
    </source>
</evidence>
<dbReference type="GO" id="GO:0007165">
    <property type="term" value="P:signal transduction"/>
    <property type="evidence" value="ECO:0007669"/>
    <property type="project" value="UniProtKB-KW"/>
</dbReference>
<evidence type="ECO:0000256" key="4">
    <source>
        <dbReference type="SAM" id="Coils"/>
    </source>
</evidence>
<dbReference type="PANTHER" id="PTHR32089:SF112">
    <property type="entry name" value="LYSOZYME-LIKE PROTEIN-RELATED"/>
    <property type="match status" value="1"/>
</dbReference>
<dbReference type="eggNOG" id="COG0840">
    <property type="taxonomic scope" value="Bacteria"/>
</dbReference>
<organism evidence="7 8">
    <name type="scientific">Acidothermus cellulolyticus (strain ATCC 43068 / DSM 8971 / 11B)</name>
    <dbReference type="NCBI Taxonomy" id="351607"/>
    <lineage>
        <taxon>Bacteria</taxon>
        <taxon>Bacillati</taxon>
        <taxon>Actinomycetota</taxon>
        <taxon>Actinomycetes</taxon>
        <taxon>Acidothermales</taxon>
        <taxon>Acidothermaceae</taxon>
        <taxon>Acidothermus</taxon>
    </lineage>
</organism>
<dbReference type="InterPro" id="IPR004089">
    <property type="entry name" value="MCPsignal_dom"/>
</dbReference>
<keyword evidence="5" id="KW-0472">Membrane</keyword>
<dbReference type="RefSeq" id="WP_011720707.1">
    <property type="nucleotide sequence ID" value="NC_008578.1"/>
</dbReference>
<dbReference type="InParanoid" id="A0LW34"/>
<dbReference type="FunFam" id="1.10.287.950:FF:000001">
    <property type="entry name" value="Methyl-accepting chemotaxis sensory transducer"/>
    <property type="match status" value="1"/>
</dbReference>
<feature type="transmembrane region" description="Helical" evidence="5">
    <location>
        <begin position="124"/>
        <end position="141"/>
    </location>
</feature>
<dbReference type="CDD" id="cd11386">
    <property type="entry name" value="MCP_signal"/>
    <property type="match status" value="1"/>
</dbReference>
<dbReference type="InterPro" id="IPR004090">
    <property type="entry name" value="Chemotax_Me-accpt_rcpt"/>
</dbReference>
<feature type="transmembrane region" description="Helical" evidence="5">
    <location>
        <begin position="83"/>
        <end position="112"/>
    </location>
</feature>
<evidence type="ECO:0000256" key="5">
    <source>
        <dbReference type="SAM" id="Phobius"/>
    </source>
</evidence>
<dbReference type="PRINTS" id="PR00260">
    <property type="entry name" value="CHEMTRNSDUCR"/>
</dbReference>
<keyword evidence="1 3" id="KW-0807">Transducer</keyword>
<dbReference type="GO" id="GO:0006935">
    <property type="term" value="P:chemotaxis"/>
    <property type="evidence" value="ECO:0007669"/>
    <property type="project" value="InterPro"/>
</dbReference>
<dbReference type="GO" id="GO:0016020">
    <property type="term" value="C:membrane"/>
    <property type="evidence" value="ECO:0007669"/>
    <property type="project" value="InterPro"/>
</dbReference>
<dbReference type="GO" id="GO:0004888">
    <property type="term" value="F:transmembrane signaling receptor activity"/>
    <property type="evidence" value="ECO:0007669"/>
    <property type="project" value="InterPro"/>
</dbReference>
<evidence type="ECO:0000256" key="1">
    <source>
        <dbReference type="ARBA" id="ARBA00023224"/>
    </source>
</evidence>
<evidence type="ECO:0000313" key="8">
    <source>
        <dbReference type="Proteomes" id="UP000008221"/>
    </source>
</evidence>
<dbReference type="Gene3D" id="1.10.287.950">
    <property type="entry name" value="Methyl-accepting chemotaxis protein"/>
    <property type="match status" value="1"/>
</dbReference>
<feature type="transmembrane region" description="Helical" evidence="5">
    <location>
        <begin position="42"/>
        <end position="63"/>
    </location>
</feature>
<comment type="similarity">
    <text evidence="2">Belongs to the methyl-accepting chemotaxis (MCP) protein family.</text>
</comment>
<keyword evidence="5" id="KW-1133">Transmembrane helix</keyword>
<dbReference type="EMBL" id="CP000481">
    <property type="protein sequence ID" value="ABK53644.1"/>
    <property type="molecule type" value="Genomic_DNA"/>
</dbReference>
<keyword evidence="8" id="KW-1185">Reference proteome</keyword>
<reference evidence="7 8" key="1">
    <citation type="journal article" date="2009" name="Genome Res.">
        <title>Complete genome of the cellulolytic thermophile Acidothermus cellulolyticus 11B provides insights into its ecophysiological and evolutionary adaptations.</title>
        <authorList>
            <person name="Barabote R.D."/>
            <person name="Xie G."/>
            <person name="Leu D.H."/>
            <person name="Normand P."/>
            <person name="Necsulea A."/>
            <person name="Daubin V."/>
            <person name="Medigue C."/>
            <person name="Adney W.S."/>
            <person name="Xu X.C."/>
            <person name="Lapidus A."/>
            <person name="Parales R.E."/>
            <person name="Detter C."/>
            <person name="Pujic P."/>
            <person name="Bruce D."/>
            <person name="Lavire C."/>
            <person name="Challacombe J.F."/>
            <person name="Brettin T.S."/>
            <person name="Berry A.M."/>
        </authorList>
    </citation>
    <scope>NUCLEOTIDE SEQUENCE [LARGE SCALE GENOMIC DNA]</scope>
    <source>
        <strain evidence="8">ATCC 43068 / DSM 8971 / 11B</strain>
    </source>
</reference>
<name>A0LW34_ACIC1</name>
<evidence type="ECO:0000256" key="2">
    <source>
        <dbReference type="ARBA" id="ARBA00029447"/>
    </source>
</evidence>
<protein>
    <submittedName>
        <fullName evidence="7">Methyl-accepting chemotaxis sensory transducer</fullName>
    </submittedName>
</protein>
<feature type="transmembrane region" description="Helical" evidence="5">
    <location>
        <begin position="148"/>
        <end position="167"/>
    </location>
</feature>
<dbReference type="AlphaFoldDB" id="A0LW34"/>
<dbReference type="KEGG" id="ace:Acel_1872"/>
<keyword evidence="5" id="KW-0812">Transmembrane</keyword>
<proteinExistence type="inferred from homology"/>
<dbReference type="SMART" id="SM00283">
    <property type="entry name" value="MA"/>
    <property type="match status" value="1"/>
</dbReference>